<protein>
    <submittedName>
        <fullName evidence="1">Uncharacterized protein</fullName>
    </submittedName>
</protein>
<accession>A0A5B8VTD1</accession>
<dbReference type="PANTHER" id="PTHR39639">
    <property type="entry name" value="CHROMOSOME 16, WHOLE GENOME SHOTGUN SEQUENCE"/>
    <property type="match status" value="1"/>
</dbReference>
<organism evidence="1 2">
    <name type="scientific">Arachidicoccus ginsenosidivorans</name>
    <dbReference type="NCBI Taxonomy" id="496057"/>
    <lineage>
        <taxon>Bacteria</taxon>
        <taxon>Pseudomonadati</taxon>
        <taxon>Bacteroidota</taxon>
        <taxon>Chitinophagia</taxon>
        <taxon>Chitinophagales</taxon>
        <taxon>Chitinophagaceae</taxon>
        <taxon>Arachidicoccus</taxon>
    </lineage>
</organism>
<proteinExistence type="predicted"/>
<dbReference type="OrthoDB" id="9764212at2"/>
<dbReference type="AlphaFoldDB" id="A0A5B8VTD1"/>
<dbReference type="KEGG" id="agi:FSB73_22485"/>
<sequence length="181" mass="20970">MEIRNALNQGTPSLFLKSLSEDLKLRSILRLADNRMEDRELYLRAYAFINTKYLYYEKPLTTFLDKAMESIYKKTKEGLEEISRKIIDAIVIQSELFGRHIFSKSILGNTNKIILNSALFEVWVSLVYFLDGNEKRALLSNSDILIKEYKILLRNEAFVKSITTSTASNEAVRTRFEGVKK</sequence>
<reference evidence="1 2" key="1">
    <citation type="journal article" date="2017" name="Int. J. Syst. Evol. Microbiol.">
        <title>Arachidicoccus ginsenosidivorans sp. nov., with ginsenoside-converting activity isolated from ginseng cultivating soil.</title>
        <authorList>
            <person name="Siddiqi M.Z."/>
            <person name="Aslam Z."/>
            <person name="Im W.T."/>
        </authorList>
    </citation>
    <scope>NUCLEOTIDE SEQUENCE [LARGE SCALE GENOMIC DNA]</scope>
    <source>
        <strain evidence="1 2">Gsoil 809</strain>
    </source>
</reference>
<dbReference type="RefSeq" id="WP_146787579.1">
    <property type="nucleotide sequence ID" value="NZ_CP042434.1"/>
</dbReference>
<dbReference type="Proteomes" id="UP000321291">
    <property type="component" value="Chromosome"/>
</dbReference>
<dbReference type="EMBL" id="CP042434">
    <property type="protein sequence ID" value="QEC74026.1"/>
    <property type="molecule type" value="Genomic_DNA"/>
</dbReference>
<name>A0A5B8VTD1_9BACT</name>
<gene>
    <name evidence="1" type="ORF">FSB73_22485</name>
</gene>
<dbReference type="PANTHER" id="PTHR39639:SF1">
    <property type="entry name" value="DUF262 DOMAIN-CONTAINING PROTEIN"/>
    <property type="match status" value="1"/>
</dbReference>
<keyword evidence="2" id="KW-1185">Reference proteome</keyword>
<evidence type="ECO:0000313" key="2">
    <source>
        <dbReference type="Proteomes" id="UP000321291"/>
    </source>
</evidence>
<evidence type="ECO:0000313" key="1">
    <source>
        <dbReference type="EMBL" id="QEC74026.1"/>
    </source>
</evidence>